<evidence type="ECO:0000259" key="1">
    <source>
        <dbReference type="Pfam" id="PF01610"/>
    </source>
</evidence>
<dbReference type="AlphaFoldDB" id="A0A3E0WHH2"/>
<dbReference type="InterPro" id="IPR002560">
    <property type="entry name" value="Transposase_DDE"/>
</dbReference>
<evidence type="ECO:0000313" key="3">
    <source>
        <dbReference type="Proteomes" id="UP000256488"/>
    </source>
</evidence>
<gene>
    <name evidence="2" type="ORF">CAI16_20415</name>
</gene>
<reference evidence="2 3" key="1">
    <citation type="submission" date="2017-05" db="EMBL/GenBank/DDBJ databases">
        <title>Virgibacillus sp. AK90 isolated from a saltern of Kakinada, India.</title>
        <authorList>
            <person name="Gupta V."/>
            <person name="Sidhu C."/>
            <person name="Korpole S."/>
            <person name="Pinnaka A.K."/>
        </authorList>
    </citation>
    <scope>NUCLEOTIDE SEQUENCE [LARGE SCALE GENOMIC DNA]</scope>
    <source>
        <strain evidence="2 3">AK90</strain>
    </source>
</reference>
<dbReference type="EMBL" id="NFZX01000144">
    <property type="protein sequence ID" value="RFA31597.1"/>
    <property type="molecule type" value="Genomic_DNA"/>
</dbReference>
<sequence>VSRLVGEHDTRLWRILHHYVDQAMAHQDLSHVTKINTDETSSKRGHQYITIFVDSDKKNVIHVAKGKDTATWKTCKERLEEQGGHAKNITEVCMDMSPAFIKSASNYFPEASITFDKFHVIQEANKAVDEVRRNERKTCAELKNTRYAWLKNEENLTKKQKAMLDKLKDTELDTAKAYRMRLCLQEIYQYPAPIAPMVLEDWIQWGLRSRLEPMIKLAKTLKKHFDGVVQWFQSQLNNGILEGINSLFQTAKRK</sequence>
<dbReference type="Pfam" id="PF01610">
    <property type="entry name" value="DDE_Tnp_ISL3"/>
    <property type="match status" value="1"/>
</dbReference>
<feature type="domain" description="Transposase IS204/IS1001/IS1096/IS1165 DDE" evidence="1">
    <location>
        <begin position="37"/>
        <end position="254"/>
    </location>
</feature>
<name>A0A3E0WHH2_9BACI</name>
<dbReference type="PANTHER" id="PTHR33498">
    <property type="entry name" value="TRANSPOSASE FOR INSERTION SEQUENCE ELEMENT IS1557"/>
    <property type="match status" value="1"/>
</dbReference>
<accession>A0A3E0WHH2</accession>
<dbReference type="PANTHER" id="PTHR33498:SF1">
    <property type="entry name" value="TRANSPOSASE FOR INSERTION SEQUENCE ELEMENT IS1557"/>
    <property type="match status" value="1"/>
</dbReference>
<dbReference type="NCBIfam" id="NF033550">
    <property type="entry name" value="transpos_ISL3"/>
    <property type="match status" value="1"/>
</dbReference>
<evidence type="ECO:0000313" key="2">
    <source>
        <dbReference type="EMBL" id="RFA31597.1"/>
    </source>
</evidence>
<feature type="non-terminal residue" evidence="2">
    <location>
        <position position="1"/>
    </location>
</feature>
<protein>
    <submittedName>
        <fullName evidence="2">ISL3 family transposase</fullName>
    </submittedName>
</protein>
<dbReference type="Proteomes" id="UP000256488">
    <property type="component" value="Unassembled WGS sequence"/>
</dbReference>
<feature type="non-terminal residue" evidence="2">
    <location>
        <position position="254"/>
    </location>
</feature>
<organism evidence="2 3">
    <name type="scientific">Virgibacillus dokdonensis</name>
    <dbReference type="NCBI Taxonomy" id="302167"/>
    <lineage>
        <taxon>Bacteria</taxon>
        <taxon>Bacillati</taxon>
        <taxon>Bacillota</taxon>
        <taxon>Bacilli</taxon>
        <taxon>Bacillales</taxon>
        <taxon>Bacillaceae</taxon>
        <taxon>Virgibacillus</taxon>
    </lineage>
</organism>
<comment type="caution">
    <text evidence="2">The sequence shown here is derived from an EMBL/GenBank/DDBJ whole genome shotgun (WGS) entry which is preliminary data.</text>
</comment>
<proteinExistence type="predicted"/>
<dbReference type="InterPro" id="IPR047951">
    <property type="entry name" value="Transpos_ISL3"/>
</dbReference>